<dbReference type="GeneID" id="80559409"/>
<dbReference type="KEGG" id="vg:80559409"/>
<keyword evidence="2" id="KW-1185">Reference proteome</keyword>
<sequence length="108" mass="12095">MPKRQHPHVATEDEIHAVADELGHLDEHGNYPRHLRKKFAKVAELTADEHTERVEATERADDFVAEIVDLYQALAESDLPEFVVGEVVARVAPAVYNRTTAPKGNRTS</sequence>
<dbReference type="RefSeq" id="YP_010842611.1">
    <property type="nucleotide sequence ID" value="NC_079143.1"/>
</dbReference>
<evidence type="ECO:0000313" key="1">
    <source>
        <dbReference type="EMBL" id="WGH20048.1"/>
    </source>
</evidence>
<evidence type="ECO:0000313" key="2">
    <source>
        <dbReference type="Proteomes" id="UP001241621"/>
    </source>
</evidence>
<reference evidence="1" key="1">
    <citation type="submission" date="2023-03" db="EMBL/GenBank/DDBJ databases">
        <authorList>
            <person name="Karpo H.E."/>
            <person name="McAvaddy O.H."/>
            <person name="Miller J.S."/>
            <person name="Popovich S.X."/>
            <person name="Sunnen C.N."/>
            <person name="Garlena R.A."/>
            <person name="Russell D.A."/>
            <person name="Pope W.H."/>
            <person name="Jacobs-Sera D."/>
            <person name="Hatfull G.F."/>
        </authorList>
    </citation>
    <scope>NUCLEOTIDE SEQUENCE</scope>
</reference>
<gene>
    <name evidence="1" type="primary">13</name>
</gene>
<organism evidence="1 2">
    <name type="scientific">Gordonia phage Tarzan</name>
    <dbReference type="NCBI Taxonomy" id="3038367"/>
    <lineage>
        <taxon>Viruses</taxon>
        <taxon>Duplodnaviria</taxon>
        <taxon>Heunggongvirae</taxon>
        <taxon>Uroviricota</taxon>
        <taxon>Caudoviricetes</taxon>
        <taxon>Santhisvirus</taxon>
        <taxon>Santhisvirus tarzan</taxon>
    </lineage>
</organism>
<dbReference type="Proteomes" id="UP001241621">
    <property type="component" value="Segment"/>
</dbReference>
<accession>A0AAF0K0F6</accession>
<name>A0AAF0K0F6_9CAUD</name>
<dbReference type="EMBL" id="OQ709200">
    <property type="protein sequence ID" value="WGH20048.1"/>
    <property type="molecule type" value="Genomic_DNA"/>
</dbReference>
<protein>
    <submittedName>
        <fullName evidence="1">Uncharacterized protein</fullName>
    </submittedName>
</protein>
<proteinExistence type="predicted"/>